<dbReference type="EMBL" id="CP116590">
    <property type="protein sequence ID" value="WCG38270.1"/>
    <property type="molecule type" value="Genomic_DNA"/>
</dbReference>
<dbReference type="InterPro" id="IPR004394">
    <property type="entry name" value="Iojap/RsfS/C7orf30"/>
</dbReference>
<dbReference type="GO" id="GO:0042256">
    <property type="term" value="P:cytosolic ribosome assembly"/>
    <property type="evidence" value="ECO:0007669"/>
    <property type="project" value="UniProtKB-UniRule"/>
</dbReference>
<keyword evidence="2" id="KW-0810">Translation regulation</keyword>
<evidence type="ECO:0000313" key="7">
    <source>
        <dbReference type="Proteomes" id="UP000067698"/>
    </source>
</evidence>
<evidence type="ECO:0000313" key="8">
    <source>
        <dbReference type="Proteomes" id="UP000540056"/>
    </source>
</evidence>
<keyword evidence="8" id="KW-1185">Reference proteome</keyword>
<dbReference type="PANTHER" id="PTHR21043">
    <property type="entry name" value="IOJAP SUPERFAMILY ORTHOLOG"/>
    <property type="match status" value="1"/>
</dbReference>
<dbReference type="PANTHER" id="PTHR21043:SF0">
    <property type="entry name" value="MITOCHONDRIAL ASSEMBLY OF RIBOSOMAL LARGE SUBUNIT PROTEIN 1"/>
    <property type="match status" value="1"/>
</dbReference>
<dbReference type="SUPFAM" id="SSF81301">
    <property type="entry name" value="Nucleotidyltransferase"/>
    <property type="match status" value="1"/>
</dbReference>
<reference evidence="5" key="4">
    <citation type="submission" date="2022-12" db="EMBL/GenBank/DDBJ databases">
        <title>Whole genome sequence analysis of a duck derived balloon bacteium Aerococcus urinaeequi henan2020.</title>
        <authorList>
            <person name="Zhang H."/>
            <person name="Qiao H.X."/>
            <person name="Bian C.Z."/>
            <person name="Shu J.C."/>
        </authorList>
    </citation>
    <scope>NUCLEOTIDE SEQUENCE</scope>
    <source>
        <strain evidence="5">2020-HN-1</strain>
    </source>
</reference>
<dbReference type="Proteomes" id="UP000067698">
    <property type="component" value="Chromosome"/>
</dbReference>
<dbReference type="Gene3D" id="3.30.460.10">
    <property type="entry name" value="Beta Polymerase, domain 2"/>
    <property type="match status" value="1"/>
</dbReference>
<reference evidence="6" key="5">
    <citation type="submission" date="2023-01" db="EMBL/GenBank/DDBJ databases">
        <title>Oxazolidinone resistance genes in florfenicol resistant enterococci from beef cattle and veal calves at slaughter.</title>
        <authorList>
            <person name="Biggel M."/>
        </authorList>
    </citation>
    <scope>NUCLEOTIDE SEQUENCE</scope>
    <source>
        <strain evidence="6">K79-1</strain>
    </source>
</reference>
<dbReference type="AlphaFoldDB" id="A0A0U4X9E9"/>
<comment type="subcellular location">
    <subcellularLocation>
        <location evidence="2">Cytoplasm</location>
    </subcellularLocation>
</comment>
<proteinExistence type="inferred from homology"/>
<dbReference type="NCBIfam" id="TIGR00090">
    <property type="entry name" value="rsfS_iojap_ybeB"/>
    <property type="match status" value="1"/>
</dbReference>
<dbReference type="Proteomes" id="UP001179483">
    <property type="component" value="Chromosome"/>
</dbReference>
<dbReference type="GO" id="GO:0043023">
    <property type="term" value="F:ribosomal large subunit binding"/>
    <property type="evidence" value="ECO:0007669"/>
    <property type="project" value="TreeGrafter"/>
</dbReference>
<comment type="subunit">
    <text evidence="2">Interacts with ribosomal protein uL14 (rplN).</text>
</comment>
<reference evidence="3 7" key="1">
    <citation type="journal article" date="2016" name="Genome Announc.">
        <title>Complete Genome Sequences of Aerococcus christensenii CCUG 28831T, Aerococcus sanguinicola CCUG 43001T, Aerococcus urinae CCUG 36881T, Aerococcus urinaeequi CCUG 28094T, Aerococcus urinaehominis CCUG 42038 BT, and Aerococcus viridans CCUG 4311T.</title>
        <authorList>
            <person name="Carkaci D."/>
            <person name="Dargis R."/>
            <person name="Nielsen X.C."/>
            <person name="Skovgaard O."/>
            <person name="Fuursted K."/>
            <person name="Christensen J.J."/>
        </authorList>
    </citation>
    <scope>NUCLEOTIDE SEQUENCE [LARGE SCALE GENOMIC DNA]</scope>
    <source>
        <strain evidence="3 7">CCUG28094</strain>
    </source>
</reference>
<dbReference type="GO" id="GO:0005737">
    <property type="term" value="C:cytoplasm"/>
    <property type="evidence" value="ECO:0007669"/>
    <property type="project" value="UniProtKB-SubCell"/>
</dbReference>
<protein>
    <recommendedName>
        <fullName evidence="2">Ribosomal silencing factor RsfS</fullName>
    </recommendedName>
</protein>
<dbReference type="KEGG" id="aui:APT62_06755"/>
<dbReference type="RefSeq" id="WP_016897674.1">
    <property type="nucleotide sequence ID" value="NZ_CP013988.1"/>
</dbReference>
<dbReference type="Proteomes" id="UP001164714">
    <property type="component" value="Chromosome"/>
</dbReference>
<accession>A0A0U4X9E9</accession>
<name>A0A0U4X9E9_9LACT</name>
<dbReference type="GeneID" id="92867357"/>
<organism evidence="3 7">
    <name type="scientific">Aerococcus urinaeequi</name>
    <dbReference type="NCBI Taxonomy" id="51665"/>
    <lineage>
        <taxon>Bacteria</taxon>
        <taxon>Bacillati</taxon>
        <taxon>Bacillota</taxon>
        <taxon>Bacilli</taxon>
        <taxon>Lactobacillales</taxon>
        <taxon>Aerococcaceae</taxon>
        <taxon>Aerococcus</taxon>
    </lineage>
</organism>
<gene>
    <name evidence="2 4" type="primary">rsfS</name>
    <name evidence="3" type="ORF">AWM74_07270</name>
    <name evidence="4" type="ORF">H3232_01600</name>
    <name evidence="5" type="ORF">OZ415_03100</name>
    <name evidence="6" type="ORF">PML80_02695</name>
</gene>
<evidence type="ECO:0000256" key="2">
    <source>
        <dbReference type="HAMAP-Rule" id="MF_01477"/>
    </source>
</evidence>
<reference evidence="7" key="2">
    <citation type="submission" date="2016-01" db="EMBL/GenBank/DDBJ databases">
        <title>Six Aerococcus type strain genome sequencing and assembly using PacBio and Illumina Hiseq.</title>
        <authorList>
            <person name="Carkaci D."/>
            <person name="Dargis R."/>
            <person name="Nielsen X.C."/>
            <person name="Skovgaard O."/>
            <person name="Fuursted K."/>
            <person name="Christensen J.J."/>
        </authorList>
    </citation>
    <scope>NUCLEOTIDE SEQUENCE [LARGE SCALE GENOMIC DNA]</scope>
    <source>
        <strain evidence="7">CCUG28094</strain>
    </source>
</reference>
<evidence type="ECO:0000313" key="6">
    <source>
        <dbReference type="EMBL" id="WCG38270.1"/>
    </source>
</evidence>
<dbReference type="Proteomes" id="UP000540056">
    <property type="component" value="Unassembled WGS sequence"/>
</dbReference>
<dbReference type="EMBL" id="JACGAN010000002">
    <property type="protein sequence ID" value="MBA5745913.1"/>
    <property type="molecule type" value="Genomic_DNA"/>
</dbReference>
<dbReference type="GO" id="GO:0090071">
    <property type="term" value="P:negative regulation of ribosome biogenesis"/>
    <property type="evidence" value="ECO:0007669"/>
    <property type="project" value="UniProtKB-UniRule"/>
</dbReference>
<dbReference type="EMBL" id="CP014162">
    <property type="protein sequence ID" value="AMB98041.1"/>
    <property type="molecule type" value="Genomic_DNA"/>
</dbReference>
<dbReference type="OrthoDB" id="9793681at2"/>
<evidence type="ECO:0000313" key="5">
    <source>
        <dbReference type="EMBL" id="WAT25091.1"/>
    </source>
</evidence>
<dbReference type="EMBL" id="CP114063">
    <property type="protein sequence ID" value="WAT25091.1"/>
    <property type="molecule type" value="Genomic_DNA"/>
</dbReference>
<keyword evidence="2" id="KW-0678">Repressor</keyword>
<evidence type="ECO:0000256" key="1">
    <source>
        <dbReference type="ARBA" id="ARBA00010574"/>
    </source>
</evidence>
<reference evidence="4 8" key="3">
    <citation type="submission" date="2020-07" db="EMBL/GenBank/DDBJ databases">
        <title>Draft Genome Sequences of Lactobacillales Isolated from the International Space Station.</title>
        <authorList>
            <person name="Bharadwaj A.R."/>
            <person name="Singh N.K."/>
            <person name="Wood J.M."/>
            <person name="Debieu M."/>
            <person name="O'Hara N.B."/>
            <person name="Karouia F."/>
            <person name="Mason C.E."/>
            <person name="Venkateswaran K."/>
        </authorList>
    </citation>
    <scope>NUCLEOTIDE SEQUENCE [LARGE SCALE GENOMIC DNA]</scope>
    <source>
        <strain evidence="4 8">151250015-1-258-55</strain>
    </source>
</reference>
<dbReference type="InterPro" id="IPR043519">
    <property type="entry name" value="NT_sf"/>
</dbReference>
<sequence length="119" mass="13305">MTKKSEILLEAIVRGADDRLATDIVALDVANTTPMADYFVIMSGRNDRQVKAIVDAVEDAIEEAGFSVKGIEGKDGNRWILIDAFDVIVHVFTSEERGFYNLEKMWAEAPLVNVEEWIS</sequence>
<dbReference type="HAMAP" id="MF_01477">
    <property type="entry name" value="Iojap_RsfS"/>
    <property type="match status" value="1"/>
</dbReference>
<comment type="similarity">
    <text evidence="1 2">Belongs to the Iojap/RsfS family.</text>
</comment>
<keyword evidence="2" id="KW-0963">Cytoplasm</keyword>
<dbReference type="Pfam" id="PF02410">
    <property type="entry name" value="RsfS"/>
    <property type="match status" value="1"/>
</dbReference>
<dbReference type="GO" id="GO:0017148">
    <property type="term" value="P:negative regulation of translation"/>
    <property type="evidence" value="ECO:0007669"/>
    <property type="project" value="UniProtKB-UniRule"/>
</dbReference>
<evidence type="ECO:0000313" key="4">
    <source>
        <dbReference type="EMBL" id="MBA5745913.1"/>
    </source>
</evidence>
<comment type="function">
    <text evidence="2">Functions as a ribosomal silencing factor. Interacts with ribosomal protein uL14 (rplN), blocking formation of intersubunit bridge B8. Prevents association of the 30S and 50S ribosomal subunits and the formation of functional ribosomes, thus repressing translation.</text>
</comment>
<evidence type="ECO:0000313" key="3">
    <source>
        <dbReference type="EMBL" id="AMB98041.1"/>
    </source>
</evidence>